<feature type="disulfide bond" evidence="6">
    <location>
        <begin position="784"/>
        <end position="793"/>
    </location>
</feature>
<accession>A0A9W9YRU2</accession>
<comment type="caution">
    <text evidence="6">Lacks conserved residue(s) required for the propagation of feature annotation.</text>
</comment>
<feature type="chain" id="PRO_5040799817" evidence="10">
    <location>
        <begin position="18"/>
        <end position="1120"/>
    </location>
</feature>
<dbReference type="FunFam" id="2.120.10.30:FF:000241">
    <property type="entry name" value="Low-density lipoprotein receptor-related protein 6"/>
    <property type="match status" value="1"/>
</dbReference>
<dbReference type="EMBL" id="MU827310">
    <property type="protein sequence ID" value="KAJ7360379.1"/>
    <property type="molecule type" value="Genomic_DNA"/>
</dbReference>
<keyword evidence="13" id="KW-1185">Reference proteome</keyword>
<dbReference type="FunFam" id="2.120.10.30:FF:000132">
    <property type="entry name" value="Uncharacterized protein"/>
    <property type="match status" value="1"/>
</dbReference>
<gene>
    <name evidence="12" type="primary">LRP6_3</name>
    <name evidence="12" type="ORF">OS493_017011</name>
</gene>
<evidence type="ECO:0000256" key="5">
    <source>
        <dbReference type="ARBA" id="ARBA00023180"/>
    </source>
</evidence>
<evidence type="ECO:0000313" key="13">
    <source>
        <dbReference type="Proteomes" id="UP001163046"/>
    </source>
</evidence>
<name>A0A9W9YRU2_9CNID</name>
<dbReference type="SMART" id="SM00135">
    <property type="entry name" value="LY"/>
    <property type="match status" value="10"/>
</dbReference>
<dbReference type="PANTHER" id="PTHR46513:SF13">
    <property type="entry name" value="EGF-LIKE DOMAIN-CONTAINING PROTEIN"/>
    <property type="match status" value="1"/>
</dbReference>
<dbReference type="CDD" id="cd00054">
    <property type="entry name" value="EGF_CA"/>
    <property type="match status" value="1"/>
</dbReference>
<feature type="transmembrane region" description="Helical" evidence="9">
    <location>
        <begin position="953"/>
        <end position="976"/>
    </location>
</feature>
<feature type="repeat" description="LDL-receptor class B" evidence="7">
    <location>
        <begin position="401"/>
        <end position="443"/>
    </location>
</feature>
<proteinExistence type="predicted"/>
<evidence type="ECO:0000256" key="10">
    <source>
        <dbReference type="SAM" id="SignalP"/>
    </source>
</evidence>
<feature type="signal peptide" evidence="10">
    <location>
        <begin position="1"/>
        <end position="17"/>
    </location>
</feature>
<feature type="domain" description="EGF-like" evidence="11">
    <location>
        <begin position="760"/>
        <end position="794"/>
    </location>
</feature>
<feature type="repeat" description="LDL-receptor class B" evidence="7">
    <location>
        <begin position="130"/>
        <end position="172"/>
    </location>
</feature>
<feature type="compositionally biased region" description="Polar residues" evidence="8">
    <location>
        <begin position="994"/>
        <end position="1004"/>
    </location>
</feature>
<dbReference type="InterPro" id="IPR050778">
    <property type="entry name" value="Cueball_EGF_LRP_Nidogen"/>
</dbReference>
<feature type="repeat" description="LDL-receptor class B" evidence="7">
    <location>
        <begin position="173"/>
        <end position="216"/>
    </location>
</feature>
<dbReference type="SUPFAM" id="SSF63825">
    <property type="entry name" value="YWTD domain"/>
    <property type="match status" value="2"/>
</dbReference>
<keyword evidence="5" id="KW-0325">Glycoprotein</keyword>
<dbReference type="Proteomes" id="UP001163046">
    <property type="component" value="Unassembled WGS sequence"/>
</dbReference>
<dbReference type="AlphaFoldDB" id="A0A9W9YRU2"/>
<feature type="region of interest" description="Disordered" evidence="8">
    <location>
        <begin position="983"/>
        <end position="1006"/>
    </location>
</feature>
<keyword evidence="9" id="KW-0812">Transmembrane</keyword>
<keyword evidence="9" id="KW-0472">Membrane</keyword>
<evidence type="ECO:0000256" key="1">
    <source>
        <dbReference type="ARBA" id="ARBA00022536"/>
    </source>
</evidence>
<sequence length="1120" mass="124508">MVVAVIFVYCLRPEVSAHAPDTLLCRKMGRLVYYKYDFQKFLLFTDGYYDQAGIFIVSLDGSSSEAKTIRIELDMYRPTALGLDITEDRIYWTDTNLRKISRVFINGSSPEVIVSENFYSYGLAVDALGRNIYWTDYYGGKIEVSRMDGTTRKTLIHEDVKYPRDIILDPRKGLMYWCSKGDKEKIEVANMDGTGRRILVKRGLSSPNGLTLDDTNNRLYWVDSGFNTLEYYDLERHTITTLIDSYSILLYPFGLTSLDGQLYWTDWHLDVVNQADKETASNITVLVRGLTEPMDIHAYDRNQTLPDHNCSSSYGGCSHLCLLRPDGYRCSCPSGLTLSEDGKTCNHTEDFQKFLLFASGWYSQAGIFIVPLDGSSSKAKRVPIEHNMYEPSALDLDITEDRVYWTDPSQNRISRAFINGSSSEVVVSGNFYRLYGLAVDPLGRNIYWTESNANKIEVSRMDGTMRKTLIDQDIKDPRDIILDLRKGLMYWCNRGDKKKIEVANMDGTDRRILVKRGLSSPNGLTLDDTNNRLYWVDSSLNTLEYYDLERHTITTLIDSYSLLQNPFGLTSLDDHLYWTELYLDVVNQADKETASNITVLVSSSRPRDIHAYDRNKPLPDHPCSSSYGGCSHLCLLRPNGYHCSCPDQLQPGDVCFSSSVILPFSSTPVNTVSTSSTHMKTPLVSTVPSTISYSSSSSIHSSPSKTEQQARTVSCTCPSASFKTSVVISCSSSSSMHNPPSKTEPQATVSSICGPSTPSASTACHPGTCKNGGICVIPGNYCRCKIYFVGHNCSVDVGASTVEIELAVLKENHWNLLDFKIAIATACTNFFCKTDECTSKLRSRRVKRSDRAAYFQPSDVVVPGISSGGEKNTWKVEFAVLFPTVDGQAPQISRPVEIIQMLQANKGSIEKAVGATIKRIAGVPSAKPSKEPDQPNKSDKATQDKGKSTESTVLIAAGVGSLVMIIIIIALAVVIYRMRRKRRTDDGKTDTMGSENNMTSNTHNIEFDNPAFDGNSIYDSISRATGSPVAANMGPAYEGNSHEHGKGNITTNKTPSDDSNTTYQALDKAAVSTEIRYASLHQKKEYPGKMKAVTLGLCIPNRRFLGELPVQQRMMTFMRT</sequence>
<dbReference type="Pfam" id="PF00058">
    <property type="entry name" value="Ldl_recept_b"/>
    <property type="match status" value="6"/>
</dbReference>
<organism evidence="12 13">
    <name type="scientific">Desmophyllum pertusum</name>
    <dbReference type="NCBI Taxonomy" id="174260"/>
    <lineage>
        <taxon>Eukaryota</taxon>
        <taxon>Metazoa</taxon>
        <taxon>Cnidaria</taxon>
        <taxon>Anthozoa</taxon>
        <taxon>Hexacorallia</taxon>
        <taxon>Scleractinia</taxon>
        <taxon>Caryophylliina</taxon>
        <taxon>Caryophylliidae</taxon>
        <taxon>Desmophyllum</taxon>
    </lineage>
</organism>
<feature type="compositionally biased region" description="Basic and acidic residues" evidence="8">
    <location>
        <begin position="928"/>
        <end position="948"/>
    </location>
</feature>
<protein>
    <submittedName>
        <fullName evidence="12">Low-density lipoprotein receptor- protein 6</fullName>
    </submittedName>
</protein>
<keyword evidence="1 6" id="KW-0245">EGF-like domain</keyword>
<dbReference type="PROSITE" id="PS00022">
    <property type="entry name" value="EGF_1"/>
    <property type="match status" value="1"/>
</dbReference>
<feature type="region of interest" description="Disordered" evidence="8">
    <location>
        <begin position="1039"/>
        <end position="1059"/>
    </location>
</feature>
<dbReference type="PANTHER" id="PTHR46513">
    <property type="entry name" value="VITELLOGENIN RECEPTOR-LIKE PROTEIN-RELATED-RELATED"/>
    <property type="match status" value="1"/>
</dbReference>
<keyword evidence="12" id="KW-0449">Lipoprotein</keyword>
<dbReference type="PROSITE" id="PS50026">
    <property type="entry name" value="EGF_3"/>
    <property type="match status" value="1"/>
</dbReference>
<dbReference type="InterPro" id="IPR000742">
    <property type="entry name" value="EGF"/>
</dbReference>
<dbReference type="Gene3D" id="2.120.10.30">
    <property type="entry name" value="TolB, C-terminal domain"/>
    <property type="match status" value="2"/>
</dbReference>
<evidence type="ECO:0000313" key="12">
    <source>
        <dbReference type="EMBL" id="KAJ7360379.1"/>
    </source>
</evidence>
<keyword evidence="2 10" id="KW-0732">Signal</keyword>
<dbReference type="PROSITE" id="PS51120">
    <property type="entry name" value="LDLRB"/>
    <property type="match status" value="6"/>
</dbReference>
<feature type="repeat" description="LDL-receptor class B" evidence="7">
    <location>
        <begin position="88"/>
        <end position="129"/>
    </location>
</feature>
<evidence type="ECO:0000256" key="3">
    <source>
        <dbReference type="ARBA" id="ARBA00022737"/>
    </source>
</evidence>
<feature type="repeat" description="LDL-receptor class B" evidence="7">
    <location>
        <begin position="444"/>
        <end position="486"/>
    </location>
</feature>
<feature type="region of interest" description="Disordered" evidence="8">
    <location>
        <begin position="923"/>
        <end position="949"/>
    </location>
</feature>
<evidence type="ECO:0000256" key="6">
    <source>
        <dbReference type="PROSITE-ProRule" id="PRU00076"/>
    </source>
</evidence>
<comment type="caution">
    <text evidence="12">The sequence shown here is derived from an EMBL/GenBank/DDBJ whole genome shotgun (WGS) entry which is preliminary data.</text>
</comment>
<dbReference type="OrthoDB" id="5958943at2759"/>
<evidence type="ECO:0000256" key="8">
    <source>
        <dbReference type="SAM" id="MobiDB-lite"/>
    </source>
</evidence>
<dbReference type="SMART" id="SM00181">
    <property type="entry name" value="EGF"/>
    <property type="match status" value="3"/>
</dbReference>
<keyword evidence="9" id="KW-1133">Transmembrane helix</keyword>
<keyword evidence="4 6" id="KW-1015">Disulfide bond</keyword>
<evidence type="ECO:0000256" key="4">
    <source>
        <dbReference type="ARBA" id="ARBA00023157"/>
    </source>
</evidence>
<dbReference type="Pfam" id="PF14670">
    <property type="entry name" value="FXa_inhibition"/>
    <property type="match status" value="1"/>
</dbReference>
<keyword evidence="3" id="KW-0677">Repeat</keyword>
<reference evidence="12" key="1">
    <citation type="submission" date="2023-01" db="EMBL/GenBank/DDBJ databases">
        <title>Genome assembly of the deep-sea coral Lophelia pertusa.</title>
        <authorList>
            <person name="Herrera S."/>
            <person name="Cordes E."/>
        </authorList>
    </citation>
    <scope>NUCLEOTIDE SEQUENCE</scope>
    <source>
        <strain evidence="12">USNM1676648</strain>
        <tissue evidence="12">Polyp</tissue>
    </source>
</reference>
<evidence type="ECO:0000256" key="7">
    <source>
        <dbReference type="PROSITE-ProRule" id="PRU00461"/>
    </source>
</evidence>
<feature type="repeat" description="LDL-receptor class B" evidence="7">
    <location>
        <begin position="487"/>
        <end position="530"/>
    </location>
</feature>
<evidence type="ECO:0000256" key="9">
    <source>
        <dbReference type="SAM" id="Phobius"/>
    </source>
</evidence>
<evidence type="ECO:0000256" key="2">
    <source>
        <dbReference type="ARBA" id="ARBA00022729"/>
    </source>
</evidence>
<evidence type="ECO:0000259" key="11">
    <source>
        <dbReference type="PROSITE" id="PS50026"/>
    </source>
</evidence>
<dbReference type="SUPFAM" id="SSF57196">
    <property type="entry name" value="EGF/Laminin"/>
    <property type="match status" value="2"/>
</dbReference>
<feature type="compositionally biased region" description="Polar residues" evidence="8">
    <location>
        <begin position="1048"/>
        <end position="1059"/>
    </location>
</feature>
<keyword evidence="12" id="KW-0675">Receptor</keyword>
<dbReference type="InterPro" id="IPR000033">
    <property type="entry name" value="LDLR_classB_rpt"/>
</dbReference>
<dbReference type="CDD" id="cd00053">
    <property type="entry name" value="EGF"/>
    <property type="match status" value="1"/>
</dbReference>
<dbReference type="InterPro" id="IPR011042">
    <property type="entry name" value="6-blade_b-propeller_TolB-like"/>
</dbReference>